<protein>
    <recommendedName>
        <fullName evidence="3">Apple domain-containing protein</fullName>
    </recommendedName>
</protein>
<feature type="chain" id="PRO_5035467900" description="Apple domain-containing protein" evidence="2">
    <location>
        <begin position="17"/>
        <end position="878"/>
    </location>
</feature>
<dbReference type="OrthoDB" id="271448at2759"/>
<dbReference type="PANTHER" id="PTHR36578">
    <property type="entry name" value="CHROMOSOME 15, WHOLE GENOME SHOTGUN SEQUENCE"/>
    <property type="match status" value="1"/>
</dbReference>
<evidence type="ECO:0000259" key="3">
    <source>
        <dbReference type="Pfam" id="PF14295"/>
    </source>
</evidence>
<keyword evidence="5" id="KW-1185">Reference proteome</keyword>
<feature type="domain" description="Apple" evidence="3">
    <location>
        <begin position="145"/>
        <end position="175"/>
    </location>
</feature>
<evidence type="ECO:0000256" key="1">
    <source>
        <dbReference type="SAM" id="MobiDB-lite"/>
    </source>
</evidence>
<proteinExistence type="predicted"/>
<dbReference type="AlphaFoldDB" id="A0A8K0KVQ5"/>
<feature type="region of interest" description="Disordered" evidence="1">
    <location>
        <begin position="422"/>
        <end position="449"/>
    </location>
</feature>
<dbReference type="EMBL" id="JAESVG020000008">
    <property type="protein sequence ID" value="KAG8624926.1"/>
    <property type="molecule type" value="Genomic_DNA"/>
</dbReference>
<accession>A0A8K0KVQ5</accession>
<name>A0A8K0KVQ5_9PEZI</name>
<feature type="region of interest" description="Disordered" evidence="1">
    <location>
        <begin position="566"/>
        <end position="594"/>
    </location>
</feature>
<reference evidence="4" key="1">
    <citation type="submission" date="2021-07" db="EMBL/GenBank/DDBJ databases">
        <title>Elsinoe batatas strain:CRI-CJ2 Genome sequencing and assembly.</title>
        <authorList>
            <person name="Huang L."/>
        </authorList>
    </citation>
    <scope>NUCLEOTIDE SEQUENCE</scope>
    <source>
        <strain evidence="4">CRI-CJ2</strain>
    </source>
</reference>
<keyword evidence="2" id="KW-0732">Signal</keyword>
<organism evidence="4 5">
    <name type="scientific">Elsinoe batatas</name>
    <dbReference type="NCBI Taxonomy" id="2601811"/>
    <lineage>
        <taxon>Eukaryota</taxon>
        <taxon>Fungi</taxon>
        <taxon>Dikarya</taxon>
        <taxon>Ascomycota</taxon>
        <taxon>Pezizomycotina</taxon>
        <taxon>Dothideomycetes</taxon>
        <taxon>Dothideomycetidae</taxon>
        <taxon>Myriangiales</taxon>
        <taxon>Elsinoaceae</taxon>
        <taxon>Elsinoe</taxon>
    </lineage>
</organism>
<feature type="domain" description="Apple" evidence="3">
    <location>
        <begin position="491"/>
        <end position="528"/>
    </location>
</feature>
<evidence type="ECO:0000313" key="4">
    <source>
        <dbReference type="EMBL" id="KAG8624926.1"/>
    </source>
</evidence>
<dbReference type="Pfam" id="PF14295">
    <property type="entry name" value="PAN_4"/>
    <property type="match status" value="4"/>
</dbReference>
<feature type="domain" description="Apple" evidence="3">
    <location>
        <begin position="650"/>
        <end position="683"/>
    </location>
</feature>
<evidence type="ECO:0000256" key="2">
    <source>
        <dbReference type="SAM" id="SignalP"/>
    </source>
</evidence>
<feature type="signal peptide" evidence="2">
    <location>
        <begin position="1"/>
        <end position="16"/>
    </location>
</feature>
<dbReference type="InterPro" id="IPR003609">
    <property type="entry name" value="Pan_app"/>
</dbReference>
<sequence>MRSFIALAAFAGLALAQDTTPAAGPPMGVYKTAKNAPAVTATTLTEVVAEVTAVIGNINKRDATVPTGPPMVAATDAPSRIKRDTLAKRDEVCVAQPTGIGYVTSPDDPNSFTADKHYSDAADNAVTPDGYTQVFQDIVAANSADDYMGFTFLNSYDVGACSAQCTSIAGCVSFNIYFERDPVMSPDHTSCPNPPSLTRIKCVWWGGLVSLNNANNYGNMQADFYVVVAGSNGYEHTARAAALRSATPTVAGATIATETAKSGKPWIIYYSADTSQGAYSNAGASNSYADCEDACEARTDGCKAFTYVGGANGVGSGTCWLKTELGKPNLSGKNVVSGVKAVQQAAAPAASSSTTTTTVAATSAAATSAAPSPTSSSSVAPVVVAAPASSTTTTTAVSLYRPDYGQSTTAIQYISTVSYSAPPTSSGVTTTPPASTTPKTTTTTTTTTSVSPTARYNNNMDCGSMNNVASTYSDGTNAYVLKCSYDFTGANRGAGDIGNAPSVSFYGCFAQCQQFNGCQAFTYWNGVCWYKNLASVTVQPSLAPGFDFAYIARYYTNTVAVAPSTTTTTTSTTTTTTSTTTTTPKPTTTPATTAAATTAAPTTTGFSAPGIKYASNANCDTMLQSGTTYTDDATQYTLRCNSDFKGVNDIGSAKSTSFIGCFSLCTKFSGCQAFAYATDGLCYFKKLTAGNTEPTYASTVDVAIISTFLATVTVPAQTTFATSTKASTTTSAAATTAAAVSTTNFVVQVGTSPSTSNQYLYVNWLALGRVTFVSSKSAATVFSIDKNGYIRNQSWIWLLNNYIGLTDRLGGAWQRVGFRPLGVDPLKCWLQDGYVQCNNSAGFTFAGTCSSDPGYLYFGSPQQIPKGCSWAGLYPSRA</sequence>
<dbReference type="PANTHER" id="PTHR36578:SF1">
    <property type="entry name" value="APPLE DOMAIN-CONTAINING PROTEIN"/>
    <property type="match status" value="1"/>
</dbReference>
<evidence type="ECO:0000313" key="5">
    <source>
        <dbReference type="Proteomes" id="UP000809789"/>
    </source>
</evidence>
<dbReference type="Gene3D" id="3.50.4.10">
    <property type="entry name" value="Hepatocyte Growth Factor"/>
    <property type="match status" value="3"/>
</dbReference>
<comment type="caution">
    <text evidence="4">The sequence shown here is derived from an EMBL/GenBank/DDBJ whole genome shotgun (WGS) entry which is preliminary data.</text>
</comment>
<feature type="domain" description="Apple" evidence="3">
    <location>
        <begin position="284"/>
        <end position="322"/>
    </location>
</feature>
<dbReference type="Proteomes" id="UP000809789">
    <property type="component" value="Unassembled WGS sequence"/>
</dbReference>
<gene>
    <name evidence="4" type="ORF">KVT40_006677</name>
</gene>